<evidence type="ECO:0000313" key="3">
    <source>
        <dbReference type="EMBL" id="KAG6522826.1"/>
    </source>
</evidence>
<evidence type="ECO:0000259" key="2">
    <source>
        <dbReference type="Pfam" id="PF01918"/>
    </source>
</evidence>
<feature type="region of interest" description="Disordered" evidence="1">
    <location>
        <begin position="122"/>
        <end position="156"/>
    </location>
</feature>
<dbReference type="PANTHER" id="PTHR31947">
    <property type="entry name" value="DNA/RNA-BINDING PROTEIN ALBA 3"/>
    <property type="match status" value="1"/>
</dbReference>
<dbReference type="InterPro" id="IPR002775">
    <property type="entry name" value="DNA/RNA-bd_Alba-like"/>
</dbReference>
<evidence type="ECO:0000313" key="4">
    <source>
        <dbReference type="Proteomes" id="UP000734854"/>
    </source>
</evidence>
<dbReference type="PANTHER" id="PTHR31947:SF19">
    <property type="entry name" value="ALBA DNA_RNA-BINDING PROTEIN"/>
    <property type="match status" value="1"/>
</dbReference>
<protein>
    <recommendedName>
        <fullName evidence="2">DNA/RNA-binding protein Alba-like domain-containing protein</fullName>
    </recommendedName>
</protein>
<dbReference type="InterPro" id="IPR036882">
    <property type="entry name" value="Alba-like_dom_sf"/>
</dbReference>
<reference evidence="3 4" key="1">
    <citation type="submission" date="2020-08" db="EMBL/GenBank/DDBJ databases">
        <title>Plant Genome Project.</title>
        <authorList>
            <person name="Zhang R.-G."/>
        </authorList>
    </citation>
    <scope>NUCLEOTIDE SEQUENCE [LARGE SCALE GENOMIC DNA]</scope>
    <source>
        <tissue evidence="3">Rhizome</tissue>
    </source>
</reference>
<dbReference type="Pfam" id="PF01918">
    <property type="entry name" value="Alba"/>
    <property type="match status" value="1"/>
</dbReference>
<proteinExistence type="predicted"/>
<dbReference type="Proteomes" id="UP000734854">
    <property type="component" value="Unassembled WGS sequence"/>
</dbReference>
<sequence>MQQHDEIELSALGMAIGTVVTVAEILKNNGLATAKSKHDLNRHLIRTKLTNNIVVMQTVIQTSTVGTKDEVKGRLVRKAKIEILLGKTDNFNDIVATAKIVQEKDENGTKGSTKGIIVSAEKAAQDTSDNGKTNSSNGIVHADKVAQDPAGDGTKEISNGIVSADQVACEAAEDGKKE</sequence>
<comment type="caution">
    <text evidence="3">The sequence shown here is derived from an EMBL/GenBank/DDBJ whole genome shotgun (WGS) entry which is preliminary data.</text>
</comment>
<accession>A0A8J5LJZ9</accession>
<dbReference type="AlphaFoldDB" id="A0A8J5LJZ9"/>
<dbReference type="GO" id="GO:0005634">
    <property type="term" value="C:nucleus"/>
    <property type="evidence" value="ECO:0007669"/>
    <property type="project" value="TreeGrafter"/>
</dbReference>
<organism evidence="3 4">
    <name type="scientific">Zingiber officinale</name>
    <name type="common">Ginger</name>
    <name type="synonym">Amomum zingiber</name>
    <dbReference type="NCBI Taxonomy" id="94328"/>
    <lineage>
        <taxon>Eukaryota</taxon>
        <taxon>Viridiplantae</taxon>
        <taxon>Streptophyta</taxon>
        <taxon>Embryophyta</taxon>
        <taxon>Tracheophyta</taxon>
        <taxon>Spermatophyta</taxon>
        <taxon>Magnoliopsida</taxon>
        <taxon>Liliopsida</taxon>
        <taxon>Zingiberales</taxon>
        <taxon>Zingiberaceae</taxon>
        <taxon>Zingiber</taxon>
    </lineage>
</organism>
<feature type="domain" description="DNA/RNA-binding protein Alba-like" evidence="2">
    <location>
        <begin position="2"/>
        <end position="33"/>
    </location>
</feature>
<dbReference type="Gene3D" id="3.30.110.20">
    <property type="entry name" value="Alba-like domain"/>
    <property type="match status" value="2"/>
</dbReference>
<dbReference type="SUPFAM" id="SSF82704">
    <property type="entry name" value="AlbA-like"/>
    <property type="match status" value="1"/>
</dbReference>
<dbReference type="EMBL" id="JACMSC010000005">
    <property type="protein sequence ID" value="KAG6522826.1"/>
    <property type="molecule type" value="Genomic_DNA"/>
</dbReference>
<keyword evidence="4" id="KW-1185">Reference proteome</keyword>
<dbReference type="GO" id="GO:0003723">
    <property type="term" value="F:RNA binding"/>
    <property type="evidence" value="ECO:0007669"/>
    <property type="project" value="TreeGrafter"/>
</dbReference>
<dbReference type="InterPro" id="IPR014560">
    <property type="entry name" value="UCP030333_Alba"/>
</dbReference>
<evidence type="ECO:0000256" key="1">
    <source>
        <dbReference type="SAM" id="MobiDB-lite"/>
    </source>
</evidence>
<feature type="compositionally biased region" description="Polar residues" evidence="1">
    <location>
        <begin position="125"/>
        <end position="138"/>
    </location>
</feature>
<name>A0A8J5LJZ9_ZINOF</name>
<gene>
    <name evidence="3" type="ORF">ZIOFF_019981</name>
</gene>